<accession>A0ACC1NKE5</accession>
<keyword evidence="2" id="KW-1185">Reference proteome</keyword>
<organism evidence="1 2">
    <name type="scientific">Zarea fungicola</name>
    <dbReference type="NCBI Taxonomy" id="93591"/>
    <lineage>
        <taxon>Eukaryota</taxon>
        <taxon>Fungi</taxon>
        <taxon>Dikarya</taxon>
        <taxon>Ascomycota</taxon>
        <taxon>Pezizomycotina</taxon>
        <taxon>Sordariomycetes</taxon>
        <taxon>Hypocreomycetidae</taxon>
        <taxon>Hypocreales</taxon>
        <taxon>Cordycipitaceae</taxon>
        <taxon>Zarea</taxon>
    </lineage>
</organism>
<comment type="caution">
    <text evidence="1">The sequence shown here is derived from an EMBL/GenBank/DDBJ whole genome shotgun (WGS) entry which is preliminary data.</text>
</comment>
<protein>
    <submittedName>
        <fullName evidence="1">Uncharacterized protein</fullName>
    </submittedName>
</protein>
<proteinExistence type="predicted"/>
<reference evidence="1" key="1">
    <citation type="submission" date="2022-08" db="EMBL/GenBank/DDBJ databases">
        <title>Genome Sequence of Lecanicillium fungicola.</title>
        <authorList>
            <person name="Buettner E."/>
        </authorList>
    </citation>
    <scope>NUCLEOTIDE SEQUENCE</scope>
    <source>
        <strain evidence="1">Babe33</strain>
    </source>
</reference>
<gene>
    <name evidence="1" type="ORF">NQ176_g3035</name>
</gene>
<name>A0ACC1NKE5_9HYPO</name>
<evidence type="ECO:0000313" key="1">
    <source>
        <dbReference type="EMBL" id="KAJ2979805.1"/>
    </source>
</evidence>
<dbReference type="Proteomes" id="UP001143910">
    <property type="component" value="Unassembled WGS sequence"/>
</dbReference>
<sequence length="84" mass="9350">MLWAALTLMDHVPVKDGRPCMFRVARVSGTIRRAEEEAIRLARALILTAKEGHAVSAFLPVDSVNDYTDDEFEVDDIEMVSDDG</sequence>
<evidence type="ECO:0000313" key="2">
    <source>
        <dbReference type="Proteomes" id="UP001143910"/>
    </source>
</evidence>
<dbReference type="EMBL" id="JANJQO010000251">
    <property type="protein sequence ID" value="KAJ2979805.1"/>
    <property type="molecule type" value="Genomic_DNA"/>
</dbReference>